<dbReference type="EMBL" id="JARPUR010000002">
    <property type="protein sequence ID" value="KAK4882816.1"/>
    <property type="molecule type" value="Genomic_DNA"/>
</dbReference>
<dbReference type="Proteomes" id="UP001353858">
    <property type="component" value="Unassembled WGS sequence"/>
</dbReference>
<accession>A0AAN7PKT2</accession>
<proteinExistence type="predicted"/>
<protein>
    <submittedName>
        <fullName evidence="1">Uncharacterized protein</fullName>
    </submittedName>
</protein>
<name>A0AAN7PKT2_9COLE</name>
<dbReference type="CDD" id="cd14279">
    <property type="entry name" value="CUE"/>
    <property type="match status" value="1"/>
</dbReference>
<organism evidence="1 2">
    <name type="scientific">Aquatica leii</name>
    <dbReference type="NCBI Taxonomy" id="1421715"/>
    <lineage>
        <taxon>Eukaryota</taxon>
        <taxon>Metazoa</taxon>
        <taxon>Ecdysozoa</taxon>
        <taxon>Arthropoda</taxon>
        <taxon>Hexapoda</taxon>
        <taxon>Insecta</taxon>
        <taxon>Pterygota</taxon>
        <taxon>Neoptera</taxon>
        <taxon>Endopterygota</taxon>
        <taxon>Coleoptera</taxon>
        <taxon>Polyphaga</taxon>
        <taxon>Elateriformia</taxon>
        <taxon>Elateroidea</taxon>
        <taxon>Lampyridae</taxon>
        <taxon>Luciolinae</taxon>
        <taxon>Aquatica</taxon>
    </lineage>
</organism>
<dbReference type="AlphaFoldDB" id="A0AAN7PKT2"/>
<gene>
    <name evidence="1" type="ORF">RN001_006135</name>
</gene>
<comment type="caution">
    <text evidence="1">The sequence shown here is derived from an EMBL/GenBank/DDBJ whole genome shotgun (WGS) entry which is preliminary data.</text>
</comment>
<evidence type="ECO:0000313" key="1">
    <source>
        <dbReference type="EMBL" id="KAK4882816.1"/>
    </source>
</evidence>
<reference evidence="2" key="1">
    <citation type="submission" date="2023-01" db="EMBL/GenBank/DDBJ databases">
        <title>Key to firefly adult light organ development and bioluminescence: homeobox transcription factors regulate luciferase expression and transportation to peroxisome.</title>
        <authorList>
            <person name="Fu X."/>
        </authorList>
    </citation>
    <scope>NUCLEOTIDE SEQUENCE [LARGE SCALE GENOMIC DNA]</scope>
</reference>
<keyword evidence="2" id="KW-1185">Reference proteome</keyword>
<evidence type="ECO:0000313" key="2">
    <source>
        <dbReference type="Proteomes" id="UP001353858"/>
    </source>
</evidence>
<sequence length="281" mass="31663">MANDNCQTTIPKSLSNQSVFCPWTSRAPLTSTPALRFNAKTTQPNNSGLPQISMPCQHDMVNTCPSNHQIHCEQSTIPFQSIEQSTNLFFHFLRLMQLFPDVHPATLHTTLVLCKNNFFCAVDKLLYAKRCKAVYNEQKQFIHKTNTGKLHNRYHPYSMPKNGTADQSIDRQHARPQNGIINTNYFQQLTPLDVSVKTFNNNQVNNIVADVNDYKSKLIGPKKMTTKKTVEKIFASTTFSTDLPLASTLQCKLPIPPLSPICTFAEDLTNTSTKNVNSNNL</sequence>